<organism evidence="1 2">
    <name type="scientific">Phenylobacterium parvum</name>
    <dbReference type="NCBI Taxonomy" id="2201350"/>
    <lineage>
        <taxon>Bacteria</taxon>
        <taxon>Pseudomonadati</taxon>
        <taxon>Pseudomonadota</taxon>
        <taxon>Alphaproteobacteria</taxon>
        <taxon>Caulobacterales</taxon>
        <taxon>Caulobacteraceae</taxon>
        <taxon>Phenylobacterium</taxon>
    </lineage>
</organism>
<dbReference type="AlphaFoldDB" id="A0A2Z3HP51"/>
<proteinExistence type="predicted"/>
<name>A0A2Z3HP51_9CAUL</name>
<protein>
    <submittedName>
        <fullName evidence="1">Uncharacterized protein</fullName>
    </submittedName>
</protein>
<sequence>MASPRPTPEAIRLSAAVDAASRRLDVLRAESQRAEAGEALARLRLGEAVAEALGARSVAEARLRASQFDRYRTAALAHRRPDRRNRLRRLAEKVLARLGAPGRALVRARAALGGGGALFDADHYRQAAPGPVGADPLAHYLTWGGDARLSPHPLFDSRFYADRNAAELARTGLTPLDHFLREGAADGRDPHPLFSLEAYIAQAPELAATGENPVLHYLRTGAARGLSPHPLFDPEWAGGDLVWYLAEGWRQGASPHPLFDPAWRREQGLDDGESEPLARFALTARDTLESPGPYFNSRTYADARGAAMDPSKDPLSDYLAGGAWAVLGPEGLHPALALMDDPDAIRSGMTPAEALARRSAAA</sequence>
<reference evidence="2" key="1">
    <citation type="submission" date="2018-05" db="EMBL/GenBank/DDBJ databases">
        <title>Genome sequencing of Phenylobacterium sp. HYN0004.</title>
        <authorList>
            <person name="Yi H."/>
            <person name="Baek C."/>
        </authorList>
    </citation>
    <scope>NUCLEOTIDE SEQUENCE [LARGE SCALE GENOMIC DNA]</scope>
    <source>
        <strain evidence="2">HYN0004</strain>
    </source>
</reference>
<dbReference type="Proteomes" id="UP000247763">
    <property type="component" value="Chromosome"/>
</dbReference>
<dbReference type="KEGG" id="phb:HYN04_10645"/>
<keyword evidence="2" id="KW-1185">Reference proteome</keyword>
<dbReference type="EMBL" id="CP029479">
    <property type="protein sequence ID" value="AWM78173.1"/>
    <property type="molecule type" value="Genomic_DNA"/>
</dbReference>
<gene>
    <name evidence="1" type="ORF">HYN04_10645</name>
</gene>
<accession>A0A2Z3HP51</accession>
<dbReference type="RefSeq" id="WP_110450739.1">
    <property type="nucleotide sequence ID" value="NZ_CP029479.1"/>
</dbReference>
<evidence type="ECO:0000313" key="2">
    <source>
        <dbReference type="Proteomes" id="UP000247763"/>
    </source>
</evidence>
<evidence type="ECO:0000313" key="1">
    <source>
        <dbReference type="EMBL" id="AWM78173.1"/>
    </source>
</evidence>
<dbReference type="OrthoDB" id="9771846at2"/>